<evidence type="ECO:0000313" key="2">
    <source>
        <dbReference type="Proteomes" id="UP001550628"/>
    </source>
</evidence>
<evidence type="ECO:0000313" key="1">
    <source>
        <dbReference type="EMBL" id="MEU1956789.1"/>
    </source>
</evidence>
<protein>
    <submittedName>
        <fullName evidence="1">Uncharacterized protein</fullName>
    </submittedName>
</protein>
<gene>
    <name evidence="1" type="ORF">ABZ510_33680</name>
</gene>
<keyword evidence="2" id="KW-1185">Reference proteome</keyword>
<organism evidence="1 2">
    <name type="scientific">Nocardia rhamnosiphila</name>
    <dbReference type="NCBI Taxonomy" id="426716"/>
    <lineage>
        <taxon>Bacteria</taxon>
        <taxon>Bacillati</taxon>
        <taxon>Actinomycetota</taxon>
        <taxon>Actinomycetes</taxon>
        <taxon>Mycobacteriales</taxon>
        <taxon>Nocardiaceae</taxon>
        <taxon>Nocardia</taxon>
    </lineage>
</organism>
<name>A0ABV2X0W1_9NOCA</name>
<accession>A0ABV2X0W1</accession>
<proteinExistence type="predicted"/>
<reference evidence="1 2" key="1">
    <citation type="submission" date="2024-06" db="EMBL/GenBank/DDBJ databases">
        <title>The Natural Products Discovery Center: Release of the First 8490 Sequenced Strains for Exploring Actinobacteria Biosynthetic Diversity.</title>
        <authorList>
            <person name="Kalkreuter E."/>
            <person name="Kautsar S.A."/>
            <person name="Yang D."/>
            <person name="Bader C.D."/>
            <person name="Teijaro C.N."/>
            <person name="Fluegel L."/>
            <person name="Davis C.M."/>
            <person name="Simpson J.R."/>
            <person name="Lauterbach L."/>
            <person name="Steele A.D."/>
            <person name="Gui C."/>
            <person name="Meng S."/>
            <person name="Li G."/>
            <person name="Viehrig K."/>
            <person name="Ye F."/>
            <person name="Su P."/>
            <person name="Kiefer A.F."/>
            <person name="Nichols A."/>
            <person name="Cepeda A.J."/>
            <person name="Yan W."/>
            <person name="Fan B."/>
            <person name="Jiang Y."/>
            <person name="Adhikari A."/>
            <person name="Zheng C.-J."/>
            <person name="Schuster L."/>
            <person name="Cowan T.M."/>
            <person name="Smanski M.J."/>
            <person name="Chevrette M.G."/>
            <person name="De Carvalho L.P.S."/>
            <person name="Shen B."/>
        </authorList>
    </citation>
    <scope>NUCLEOTIDE SEQUENCE [LARGE SCALE GENOMIC DNA]</scope>
    <source>
        <strain evidence="1 2">NPDC019708</strain>
    </source>
</reference>
<dbReference type="Proteomes" id="UP001550628">
    <property type="component" value="Unassembled WGS sequence"/>
</dbReference>
<sequence>MATETASDVQLFQLHRDRDLTGFSGFGVVADGVVWPDGTVSMRWRGPVRTTVEAASLTDIELIHGHDGATRVVIAADHSEGVR</sequence>
<dbReference type="EMBL" id="JBEYBF010000045">
    <property type="protein sequence ID" value="MEU1956789.1"/>
    <property type="molecule type" value="Genomic_DNA"/>
</dbReference>
<comment type="caution">
    <text evidence="1">The sequence shown here is derived from an EMBL/GenBank/DDBJ whole genome shotgun (WGS) entry which is preliminary data.</text>
</comment>
<dbReference type="RefSeq" id="WP_356959866.1">
    <property type="nucleotide sequence ID" value="NZ_JBEYBD010000037.1"/>
</dbReference>